<dbReference type="InterPro" id="IPR001680">
    <property type="entry name" value="WD40_rpt"/>
</dbReference>
<name>A0A0C3FPD4_PILCF</name>
<reference evidence="5" key="2">
    <citation type="submission" date="2015-01" db="EMBL/GenBank/DDBJ databases">
        <title>Evolutionary Origins and Diversification of the Mycorrhizal Mutualists.</title>
        <authorList>
            <consortium name="DOE Joint Genome Institute"/>
            <consortium name="Mycorrhizal Genomics Consortium"/>
            <person name="Kohler A."/>
            <person name="Kuo A."/>
            <person name="Nagy L.G."/>
            <person name="Floudas D."/>
            <person name="Copeland A."/>
            <person name="Barry K.W."/>
            <person name="Cichocki N."/>
            <person name="Veneault-Fourrey C."/>
            <person name="LaButti K."/>
            <person name="Lindquist E.A."/>
            <person name="Lipzen A."/>
            <person name="Lundell T."/>
            <person name="Morin E."/>
            <person name="Murat C."/>
            <person name="Riley R."/>
            <person name="Ohm R."/>
            <person name="Sun H."/>
            <person name="Tunlid A."/>
            <person name="Henrissat B."/>
            <person name="Grigoriev I.V."/>
            <person name="Hibbett D.S."/>
            <person name="Martin F."/>
        </authorList>
    </citation>
    <scope>NUCLEOTIDE SEQUENCE [LARGE SCALE GENOMIC DNA]</scope>
    <source>
        <strain evidence="5">F 1598</strain>
    </source>
</reference>
<dbReference type="InterPro" id="IPR036322">
    <property type="entry name" value="WD40_repeat_dom_sf"/>
</dbReference>
<dbReference type="Pfam" id="PF00400">
    <property type="entry name" value="WD40"/>
    <property type="match status" value="1"/>
</dbReference>
<keyword evidence="3" id="KW-0472">Membrane</keyword>
<evidence type="ECO:0000256" key="3">
    <source>
        <dbReference type="SAM" id="Phobius"/>
    </source>
</evidence>
<evidence type="ECO:0000256" key="2">
    <source>
        <dbReference type="ARBA" id="ARBA00022737"/>
    </source>
</evidence>
<keyword evidence="3" id="KW-1133">Transmembrane helix</keyword>
<dbReference type="OrthoDB" id="2654453at2759"/>
<dbReference type="EMBL" id="KN832983">
    <property type="protein sequence ID" value="KIM85945.1"/>
    <property type="molecule type" value="Genomic_DNA"/>
</dbReference>
<protein>
    <recommendedName>
        <fullName evidence="6">Anaphase-promoting complex subunit 4 WD40 domain-containing protein</fullName>
    </recommendedName>
</protein>
<evidence type="ECO:0008006" key="6">
    <source>
        <dbReference type="Google" id="ProtNLM"/>
    </source>
</evidence>
<dbReference type="InterPro" id="IPR015943">
    <property type="entry name" value="WD40/YVTN_repeat-like_dom_sf"/>
</dbReference>
<sequence>MSQLLHFLQKPWESRYKFAGRMVGHTDGIHAVAMTKKGNYLASGGSDGVKLWNVKTFTQIVGPRQGPIMRGPTSCVAWGRFEELIAKRIGTGCEITCMVCDNTEEIIRLAIATRDRMVQVWRLDLGGQVQSVFSVQLDVTVPKGVAFVENAAKDIHVFGLYDGNLTLRHVLDSADGKVKSTRDVGTIMGNVAVSTRRNQFVVDNTRSGFDLYQLDNGAYIQTFPTGNPNRLLPKQVAFGEDSKVVIGGSDHGAVYVFDRKTGKLLQVLHHADRGLVQTIATNENDGINTIVSASSSSCGEAFISVWVHKACKKETARSNGEPQMRTLSSVLQAIINIGVMIIIITFIHQKFFNNYRIGQLWSKAPGNNLLPTRWSLNPMRCRQSAGVPPRDADSLLKNAEEEIHSLRILVEQMRESGIASDRKRIENNRKAKARDNGDIIFL</sequence>
<keyword evidence="5" id="KW-1185">Reference proteome</keyword>
<dbReference type="PANTHER" id="PTHR22847:SF637">
    <property type="entry name" value="WD REPEAT DOMAIN 5B"/>
    <property type="match status" value="1"/>
</dbReference>
<dbReference type="AlphaFoldDB" id="A0A0C3FPD4"/>
<keyword evidence="2" id="KW-0677">Repeat</keyword>
<dbReference type="SMART" id="SM00320">
    <property type="entry name" value="WD40"/>
    <property type="match status" value="4"/>
</dbReference>
<dbReference type="InParanoid" id="A0A0C3FPD4"/>
<dbReference type="SUPFAM" id="SSF50978">
    <property type="entry name" value="WD40 repeat-like"/>
    <property type="match status" value="1"/>
</dbReference>
<evidence type="ECO:0000256" key="1">
    <source>
        <dbReference type="ARBA" id="ARBA00022574"/>
    </source>
</evidence>
<feature type="transmembrane region" description="Helical" evidence="3">
    <location>
        <begin position="327"/>
        <end position="347"/>
    </location>
</feature>
<dbReference type="STRING" id="765440.A0A0C3FPD4"/>
<reference evidence="4 5" key="1">
    <citation type="submission" date="2014-04" db="EMBL/GenBank/DDBJ databases">
        <authorList>
            <consortium name="DOE Joint Genome Institute"/>
            <person name="Kuo A."/>
            <person name="Tarkka M."/>
            <person name="Buscot F."/>
            <person name="Kohler A."/>
            <person name="Nagy L.G."/>
            <person name="Floudas D."/>
            <person name="Copeland A."/>
            <person name="Barry K.W."/>
            <person name="Cichocki N."/>
            <person name="Veneault-Fourrey C."/>
            <person name="LaButti K."/>
            <person name="Lindquist E.A."/>
            <person name="Lipzen A."/>
            <person name="Lundell T."/>
            <person name="Morin E."/>
            <person name="Murat C."/>
            <person name="Sun H."/>
            <person name="Tunlid A."/>
            <person name="Henrissat B."/>
            <person name="Grigoriev I.V."/>
            <person name="Hibbett D.S."/>
            <person name="Martin F."/>
            <person name="Nordberg H.P."/>
            <person name="Cantor M.N."/>
            <person name="Hua S.X."/>
        </authorList>
    </citation>
    <scope>NUCLEOTIDE SEQUENCE [LARGE SCALE GENOMIC DNA]</scope>
    <source>
        <strain evidence="4 5">F 1598</strain>
    </source>
</reference>
<dbReference type="Gene3D" id="2.130.10.10">
    <property type="entry name" value="YVTN repeat-like/Quinoprotein amine dehydrogenase"/>
    <property type="match status" value="1"/>
</dbReference>
<dbReference type="GO" id="GO:1990234">
    <property type="term" value="C:transferase complex"/>
    <property type="evidence" value="ECO:0007669"/>
    <property type="project" value="UniProtKB-ARBA"/>
</dbReference>
<proteinExistence type="predicted"/>
<gene>
    <name evidence="4" type="ORF">PILCRDRAFT_86669</name>
</gene>
<keyword evidence="1" id="KW-0853">WD repeat</keyword>
<evidence type="ECO:0000313" key="4">
    <source>
        <dbReference type="EMBL" id="KIM85945.1"/>
    </source>
</evidence>
<dbReference type="HOGENOM" id="CLU_042559_1_0_1"/>
<organism evidence="4 5">
    <name type="scientific">Piloderma croceum (strain F 1598)</name>
    <dbReference type="NCBI Taxonomy" id="765440"/>
    <lineage>
        <taxon>Eukaryota</taxon>
        <taxon>Fungi</taxon>
        <taxon>Dikarya</taxon>
        <taxon>Basidiomycota</taxon>
        <taxon>Agaricomycotina</taxon>
        <taxon>Agaricomycetes</taxon>
        <taxon>Agaricomycetidae</taxon>
        <taxon>Atheliales</taxon>
        <taxon>Atheliaceae</taxon>
        <taxon>Piloderma</taxon>
    </lineage>
</organism>
<dbReference type="PANTHER" id="PTHR22847">
    <property type="entry name" value="WD40 REPEAT PROTEIN"/>
    <property type="match status" value="1"/>
</dbReference>
<dbReference type="Proteomes" id="UP000054166">
    <property type="component" value="Unassembled WGS sequence"/>
</dbReference>
<keyword evidence="3" id="KW-0812">Transmembrane</keyword>
<evidence type="ECO:0000313" key="5">
    <source>
        <dbReference type="Proteomes" id="UP000054166"/>
    </source>
</evidence>
<accession>A0A0C3FPD4</accession>